<dbReference type="EMBL" id="CP046400">
    <property type="protein sequence ID" value="QGY40039.1"/>
    <property type="molecule type" value="Genomic_DNA"/>
</dbReference>
<keyword evidence="1" id="KW-0802">TPR repeat</keyword>
<name>A0A6I6JFT8_9BACT</name>
<evidence type="ECO:0000313" key="3">
    <source>
        <dbReference type="Proteomes" id="UP000428328"/>
    </source>
</evidence>
<dbReference type="KEGG" id="psel:GM415_07835"/>
<sequence length="314" mass="35048">MEGERETAGVEAHSGEVGCTGLDDSGERLRCVFSTVTKVKLGTGTTARVQENRVLWYVLQRNADAYGVRKINPQFVPTGDETLIDKETLLAEYTPEVEIHNLQVEPAVQALKKTVAKGDKHRERNEPLSAEMYYVEALDTEVTNVRAIFGLGLIYLQRGDCEKGKVLFEELVQIKAAFNVEHKHLFNEFGIALRKAGMFDEAVSYYGRAVELADPDENLYYNLARVFFEKDDWDQAILFAAKSLDLDPNHQHALELCRFARALAGSETLRGKYKKPPVPEDVARQAEALLGGGQDELDLPLEFGGGELDLTLPE</sequence>
<dbReference type="SUPFAM" id="SSF48452">
    <property type="entry name" value="TPR-like"/>
    <property type="match status" value="1"/>
</dbReference>
<dbReference type="PANTHER" id="PTHR12558">
    <property type="entry name" value="CELL DIVISION CYCLE 16,23,27"/>
    <property type="match status" value="1"/>
</dbReference>
<dbReference type="RefSeq" id="WP_158947263.1">
    <property type="nucleotide sequence ID" value="NZ_CP046400.1"/>
</dbReference>
<dbReference type="Gene3D" id="1.25.40.10">
    <property type="entry name" value="Tetratricopeptide repeat domain"/>
    <property type="match status" value="1"/>
</dbReference>
<feature type="repeat" description="TPR" evidence="1">
    <location>
        <begin position="183"/>
        <end position="216"/>
    </location>
</feature>
<organism evidence="2 3">
    <name type="scientific">Pseudodesulfovibrio cashew</name>
    <dbReference type="NCBI Taxonomy" id="2678688"/>
    <lineage>
        <taxon>Bacteria</taxon>
        <taxon>Pseudomonadati</taxon>
        <taxon>Thermodesulfobacteriota</taxon>
        <taxon>Desulfovibrionia</taxon>
        <taxon>Desulfovibrionales</taxon>
        <taxon>Desulfovibrionaceae</taxon>
    </lineage>
</organism>
<feature type="repeat" description="TPR" evidence="1">
    <location>
        <begin position="217"/>
        <end position="250"/>
    </location>
</feature>
<dbReference type="InterPro" id="IPR019734">
    <property type="entry name" value="TPR_rpt"/>
</dbReference>
<accession>A0A6I6JFT8</accession>
<gene>
    <name evidence="2" type="ORF">GM415_07835</name>
</gene>
<dbReference type="Pfam" id="PF13432">
    <property type="entry name" value="TPR_16"/>
    <property type="match status" value="1"/>
</dbReference>
<dbReference type="SMART" id="SM00028">
    <property type="entry name" value="TPR"/>
    <property type="match status" value="3"/>
</dbReference>
<reference evidence="2 3" key="1">
    <citation type="submission" date="2019-11" db="EMBL/GenBank/DDBJ databases">
        <authorList>
            <person name="Zheng R.K."/>
            <person name="Sun C.M."/>
        </authorList>
    </citation>
    <scope>NUCLEOTIDE SEQUENCE [LARGE SCALE GENOMIC DNA]</scope>
    <source>
        <strain evidence="2 3">SRB007</strain>
    </source>
</reference>
<dbReference type="AlphaFoldDB" id="A0A6I6JFT8"/>
<dbReference type="InterPro" id="IPR011990">
    <property type="entry name" value="TPR-like_helical_dom_sf"/>
</dbReference>
<protein>
    <submittedName>
        <fullName evidence="2">Tetratricopeptide repeat protein</fullName>
    </submittedName>
</protein>
<dbReference type="PROSITE" id="PS50005">
    <property type="entry name" value="TPR"/>
    <property type="match status" value="2"/>
</dbReference>
<proteinExistence type="predicted"/>
<keyword evidence="3" id="KW-1185">Reference proteome</keyword>
<evidence type="ECO:0000256" key="1">
    <source>
        <dbReference type="PROSITE-ProRule" id="PRU00339"/>
    </source>
</evidence>
<dbReference type="PANTHER" id="PTHR12558:SF13">
    <property type="entry name" value="CELL DIVISION CYCLE PROTEIN 27 HOMOLOG"/>
    <property type="match status" value="1"/>
</dbReference>
<dbReference type="Proteomes" id="UP000428328">
    <property type="component" value="Chromosome"/>
</dbReference>
<evidence type="ECO:0000313" key="2">
    <source>
        <dbReference type="EMBL" id="QGY40039.1"/>
    </source>
</evidence>